<accession>A0A0D2WKV0</accession>
<feature type="transmembrane region" description="Helical" evidence="1">
    <location>
        <begin position="228"/>
        <end position="248"/>
    </location>
</feature>
<dbReference type="EMBL" id="KE346361">
    <property type="protein sequence ID" value="KJE90328.1"/>
    <property type="molecule type" value="Genomic_DNA"/>
</dbReference>
<organism evidence="3 4">
    <name type="scientific">Capsaspora owczarzaki (strain ATCC 30864)</name>
    <dbReference type="NCBI Taxonomy" id="595528"/>
    <lineage>
        <taxon>Eukaryota</taxon>
        <taxon>Filasterea</taxon>
        <taxon>Capsaspora</taxon>
    </lineage>
</organism>
<dbReference type="OMA" id="MTWISEN"/>
<dbReference type="AlphaFoldDB" id="A0A0D2WKV0"/>
<dbReference type="InterPro" id="IPR032816">
    <property type="entry name" value="VTT_dom"/>
</dbReference>
<feature type="transmembrane region" description="Helical" evidence="1">
    <location>
        <begin position="36"/>
        <end position="60"/>
    </location>
</feature>
<keyword evidence="1" id="KW-1133">Transmembrane helix</keyword>
<sequence length="347" mass="37009">MSDSGASSGSGSGAGWLASVRAKWQAFHWTRSHTKYLAMVVAVVAVVGAAVALAFYFGLIQSAMTWISENKVAGAFLIGAGFLFTAFPFGLGYFLLGLTTGYVYGIGFGMLIVVVANSIGVCMIFYICHTGWKAKLERTLAGKPKLEAFMRAVKEYGWKLVVLGRVTPIPIGIVNVVCSISGVPFMTYAVASVIGLVPEQVLMVYLGTRMESIADIASGDRPLETPELVSIIVEAVLLVVLFIVLAIIGQRVLRKIELQQQQQAAAGGGDAETSSALPQDLELGAVPGTIASNNYSDRAGLLANAEDGEGDVDDDDDDDKLEVISNHHHLEEPTDQVVLIGNRLVWK</sequence>
<gene>
    <name evidence="3" type="ORF">CAOG_001656</name>
</gene>
<feature type="transmembrane region" description="Helical" evidence="1">
    <location>
        <begin position="102"/>
        <end position="128"/>
    </location>
</feature>
<evidence type="ECO:0000313" key="3">
    <source>
        <dbReference type="EMBL" id="KJE90328.1"/>
    </source>
</evidence>
<dbReference type="Pfam" id="PF09335">
    <property type="entry name" value="VTT_dom"/>
    <property type="match status" value="1"/>
</dbReference>
<dbReference type="GO" id="GO:0005783">
    <property type="term" value="C:endoplasmic reticulum"/>
    <property type="evidence" value="ECO:0007669"/>
    <property type="project" value="TreeGrafter"/>
</dbReference>
<keyword evidence="4" id="KW-1185">Reference proteome</keyword>
<proteinExistence type="predicted"/>
<evidence type="ECO:0000313" key="4">
    <source>
        <dbReference type="Proteomes" id="UP000008743"/>
    </source>
</evidence>
<keyword evidence="1" id="KW-0812">Transmembrane</keyword>
<dbReference type="Proteomes" id="UP000008743">
    <property type="component" value="Unassembled WGS sequence"/>
</dbReference>
<dbReference type="PhylomeDB" id="A0A0D2WKV0"/>
<evidence type="ECO:0000259" key="2">
    <source>
        <dbReference type="Pfam" id="PF09335"/>
    </source>
</evidence>
<dbReference type="GO" id="GO:0051480">
    <property type="term" value="P:regulation of cytosolic calcium ion concentration"/>
    <property type="evidence" value="ECO:0007669"/>
    <property type="project" value="TreeGrafter"/>
</dbReference>
<feature type="domain" description="VTT" evidence="2">
    <location>
        <begin position="94"/>
        <end position="208"/>
    </location>
</feature>
<dbReference type="InParanoid" id="A0A0D2WKV0"/>
<protein>
    <recommendedName>
        <fullName evidence="2">VTT domain-containing protein</fullName>
    </recommendedName>
</protein>
<evidence type="ECO:0000256" key="1">
    <source>
        <dbReference type="SAM" id="Phobius"/>
    </source>
</evidence>
<dbReference type="STRING" id="595528.A0A0D2WKV0"/>
<dbReference type="RefSeq" id="XP_004364524.1">
    <property type="nucleotide sequence ID" value="XM_004364467.2"/>
</dbReference>
<name>A0A0D2WKV0_CAPO3</name>
<feature type="transmembrane region" description="Helical" evidence="1">
    <location>
        <begin position="72"/>
        <end position="96"/>
    </location>
</feature>
<reference evidence="4" key="1">
    <citation type="submission" date="2011-02" db="EMBL/GenBank/DDBJ databases">
        <title>The Genome Sequence of Capsaspora owczarzaki ATCC 30864.</title>
        <authorList>
            <person name="Russ C."/>
            <person name="Cuomo C."/>
            <person name="Burger G."/>
            <person name="Gray M.W."/>
            <person name="Holland P.W.H."/>
            <person name="King N."/>
            <person name="Lang F.B.F."/>
            <person name="Roger A.J."/>
            <person name="Ruiz-Trillo I."/>
            <person name="Young S.K."/>
            <person name="Zeng Q."/>
            <person name="Gargeya S."/>
            <person name="Alvarado L."/>
            <person name="Berlin A."/>
            <person name="Chapman S.B."/>
            <person name="Chen Z."/>
            <person name="Freedman E."/>
            <person name="Gellesch M."/>
            <person name="Goldberg J."/>
            <person name="Griggs A."/>
            <person name="Gujja S."/>
            <person name="Heilman E."/>
            <person name="Heiman D."/>
            <person name="Howarth C."/>
            <person name="Mehta T."/>
            <person name="Neiman D."/>
            <person name="Pearson M."/>
            <person name="Roberts A."/>
            <person name="Saif S."/>
            <person name="Shea T."/>
            <person name="Shenoy N."/>
            <person name="Sisk P."/>
            <person name="Stolte C."/>
            <person name="Sykes S."/>
            <person name="White J."/>
            <person name="Yandava C."/>
            <person name="Haas B."/>
            <person name="Nusbaum C."/>
            <person name="Birren B."/>
        </authorList>
    </citation>
    <scope>NUCLEOTIDE SEQUENCE</scope>
    <source>
        <strain evidence="4">ATCC 30864</strain>
    </source>
</reference>
<dbReference type="eggNOG" id="KOG3140">
    <property type="taxonomic scope" value="Eukaryota"/>
</dbReference>
<dbReference type="PANTHER" id="PTHR46593">
    <property type="entry name" value="TRANSMEMBRANE PROTEIN 64"/>
    <property type="match status" value="1"/>
</dbReference>
<dbReference type="PANTHER" id="PTHR46593:SF1">
    <property type="entry name" value="TRANSMEMBRANE PROTEIN 64"/>
    <property type="match status" value="1"/>
</dbReference>
<keyword evidence="1" id="KW-0472">Membrane</keyword>
<dbReference type="InterPro" id="IPR053069">
    <property type="entry name" value="TVP38/TMEM64"/>
</dbReference>
<dbReference type="OrthoDB" id="166803at2759"/>